<keyword evidence="7 11" id="KW-0594">Phospholipid biosynthesis</keyword>
<dbReference type="InterPro" id="IPR003817">
    <property type="entry name" value="PS_Dcarbxylase"/>
</dbReference>
<evidence type="ECO:0000256" key="11">
    <source>
        <dbReference type="HAMAP-Rule" id="MF_00664"/>
    </source>
</evidence>
<evidence type="ECO:0000256" key="5">
    <source>
        <dbReference type="ARBA" id="ARBA00023136"/>
    </source>
</evidence>
<dbReference type="EC" id="4.1.1.65" evidence="11"/>
<dbReference type="GO" id="GO:0005886">
    <property type="term" value="C:plasma membrane"/>
    <property type="evidence" value="ECO:0007669"/>
    <property type="project" value="UniProtKB-SubCell"/>
</dbReference>
<keyword evidence="1 11" id="KW-1003">Cell membrane</keyword>
<keyword evidence="10 11" id="KW-0670">Pyruvate</keyword>
<dbReference type="NCBIfam" id="NF003685">
    <property type="entry name" value="PRK05305.2-5"/>
    <property type="match status" value="1"/>
</dbReference>
<dbReference type="PANTHER" id="PTHR35809:SF1">
    <property type="entry name" value="ARCHAETIDYLSERINE DECARBOXYLASE PROENZYME-RELATED"/>
    <property type="match status" value="1"/>
</dbReference>
<organism evidence="13 14">
    <name type="scientific">Methyloceanibacter caenitepidi</name>
    <dbReference type="NCBI Taxonomy" id="1384459"/>
    <lineage>
        <taxon>Bacteria</taxon>
        <taxon>Pseudomonadati</taxon>
        <taxon>Pseudomonadota</taxon>
        <taxon>Alphaproteobacteria</taxon>
        <taxon>Hyphomicrobiales</taxon>
        <taxon>Hyphomicrobiaceae</taxon>
        <taxon>Methyloceanibacter</taxon>
    </lineage>
</organism>
<dbReference type="GO" id="GO:0006646">
    <property type="term" value="P:phosphatidylethanolamine biosynthetic process"/>
    <property type="evidence" value="ECO:0007669"/>
    <property type="project" value="UniProtKB-UniRule"/>
</dbReference>
<dbReference type="NCBIfam" id="NF003679">
    <property type="entry name" value="PRK05305.1-3"/>
    <property type="match status" value="1"/>
</dbReference>
<comment type="PTM">
    <text evidence="11">Is synthesized initially as an inactive proenzyme. Formation of the active enzyme involves a self-maturation process in which the active site pyruvoyl group is generated from an internal serine residue via an autocatalytic post-translational modification. Two non-identical subunits are generated from the proenzyme in this reaction, and the pyruvate is formed at the N-terminus of the alpha chain, which is derived from the carboxyl end of the proenzyme. The post-translation cleavage follows an unusual pathway, termed non-hydrolytic serinolysis, in which the side chain hydroxyl group of the serine supplies its oxygen atom to form the C-terminus of the beta chain, while the remainder of the serine residue undergoes an oxidative deamination to produce ammonia and the pyruvoyl prosthetic group on the alpha chain.</text>
</comment>
<comment type="similarity">
    <text evidence="11">Belongs to the phosphatidylserine decarboxylase family. PSD-A subfamily.</text>
</comment>
<evidence type="ECO:0000256" key="3">
    <source>
        <dbReference type="ARBA" id="ARBA00022793"/>
    </source>
</evidence>
<reference evidence="13 14" key="1">
    <citation type="submission" date="2014-09" db="EMBL/GenBank/DDBJ databases">
        <title>Genome sequencing of Methyloceanibacter caenitepidi Gela4.</title>
        <authorList>
            <person name="Takeuchi M."/>
            <person name="Susumu S."/>
            <person name="Kamagata Y."/>
            <person name="Oshima K."/>
            <person name="Hattori M."/>
            <person name="Iwasaki W."/>
        </authorList>
    </citation>
    <scope>NUCLEOTIDE SEQUENCE [LARGE SCALE GENOMIC DNA]</scope>
    <source>
        <strain evidence="13 14">Gela4</strain>
    </source>
</reference>
<dbReference type="HAMAP" id="MF_00664">
    <property type="entry name" value="PS_decarb_PSD_A"/>
    <property type="match status" value="1"/>
</dbReference>
<evidence type="ECO:0000256" key="6">
    <source>
        <dbReference type="ARBA" id="ARBA00023145"/>
    </source>
</evidence>
<evidence type="ECO:0000313" key="13">
    <source>
        <dbReference type="EMBL" id="BAQ17897.1"/>
    </source>
</evidence>
<dbReference type="OrthoDB" id="9790893at2"/>
<comment type="function">
    <text evidence="11">Catalyzes the formation of phosphatidylethanolamine (PtdEtn) from phosphatidylserine (PtdSer).</text>
</comment>
<dbReference type="HOGENOM" id="CLU_072492_0_0_5"/>
<evidence type="ECO:0000256" key="10">
    <source>
        <dbReference type="ARBA" id="ARBA00023317"/>
    </source>
</evidence>
<comment type="subcellular location">
    <subcellularLocation>
        <location evidence="11">Cell membrane</location>
        <topology evidence="11">Peripheral membrane protein</topology>
    </subcellularLocation>
</comment>
<evidence type="ECO:0000256" key="12">
    <source>
        <dbReference type="SAM" id="Phobius"/>
    </source>
</evidence>
<proteinExistence type="inferred from homology"/>
<dbReference type="Proteomes" id="UP000031643">
    <property type="component" value="Chromosome"/>
</dbReference>
<dbReference type="PANTHER" id="PTHR35809">
    <property type="entry name" value="ARCHAETIDYLSERINE DECARBOXYLASE PROENZYME-RELATED"/>
    <property type="match status" value="1"/>
</dbReference>
<comment type="catalytic activity">
    <reaction evidence="11">
        <text>a 1,2-diacyl-sn-glycero-3-phospho-L-serine + H(+) = a 1,2-diacyl-sn-glycero-3-phosphoethanolamine + CO2</text>
        <dbReference type="Rhea" id="RHEA:20828"/>
        <dbReference type="ChEBI" id="CHEBI:15378"/>
        <dbReference type="ChEBI" id="CHEBI:16526"/>
        <dbReference type="ChEBI" id="CHEBI:57262"/>
        <dbReference type="ChEBI" id="CHEBI:64612"/>
        <dbReference type="EC" id="4.1.1.65"/>
    </reaction>
</comment>
<keyword evidence="4 11" id="KW-0443">Lipid metabolism</keyword>
<evidence type="ECO:0000256" key="1">
    <source>
        <dbReference type="ARBA" id="ARBA00022475"/>
    </source>
</evidence>
<evidence type="ECO:0000256" key="8">
    <source>
        <dbReference type="ARBA" id="ARBA00023239"/>
    </source>
</evidence>
<keyword evidence="14" id="KW-1185">Reference proteome</keyword>
<dbReference type="AlphaFoldDB" id="A0A0A8K5W0"/>
<dbReference type="UniPathway" id="UPA00558">
    <property type="reaction ID" value="UER00616"/>
</dbReference>
<comment type="subunit">
    <text evidence="11">Heterodimer of a large membrane-associated beta subunit and a small pyruvoyl-containing alpha subunit.</text>
</comment>
<keyword evidence="6 11" id="KW-0865">Zymogen</keyword>
<evidence type="ECO:0000256" key="7">
    <source>
        <dbReference type="ARBA" id="ARBA00023209"/>
    </source>
</evidence>
<keyword evidence="9 11" id="KW-1208">Phospholipid metabolism</keyword>
<dbReference type="STRING" id="1384459.GL4_2462"/>
<evidence type="ECO:0000256" key="2">
    <source>
        <dbReference type="ARBA" id="ARBA00022516"/>
    </source>
</evidence>
<dbReference type="RefSeq" id="WP_045367853.1">
    <property type="nucleotide sequence ID" value="NZ_AP014648.1"/>
</dbReference>
<protein>
    <recommendedName>
        <fullName evidence="11">Phosphatidylserine decarboxylase proenzyme</fullName>
        <ecNumber evidence="11">4.1.1.65</ecNumber>
    </recommendedName>
    <component>
        <recommendedName>
            <fullName evidence="11">Phosphatidylserine decarboxylase alpha chain</fullName>
        </recommendedName>
    </component>
    <component>
        <recommendedName>
            <fullName evidence="11">Phosphatidylserine decarboxylase beta chain</fullName>
        </recommendedName>
    </component>
</protein>
<dbReference type="InterPro" id="IPR033175">
    <property type="entry name" value="PSD-A"/>
</dbReference>
<evidence type="ECO:0000256" key="9">
    <source>
        <dbReference type="ARBA" id="ARBA00023264"/>
    </source>
</evidence>
<name>A0A0A8K5W0_9HYPH</name>
<comment type="pathway">
    <text evidence="11">Phospholipid metabolism; phosphatidylethanolamine biosynthesis; phosphatidylethanolamine from CDP-diacylglycerol: step 2/2.</text>
</comment>
<dbReference type="KEGG" id="mcg:GL4_2462"/>
<keyword evidence="12" id="KW-1133">Transmembrane helix</keyword>
<evidence type="ECO:0000256" key="4">
    <source>
        <dbReference type="ARBA" id="ARBA00023098"/>
    </source>
</evidence>
<keyword evidence="5 11" id="KW-0472">Membrane</keyword>
<feature type="modified residue" description="Pyruvic acid (Ser); by autocatalysis" evidence="11">
    <location>
        <position position="196"/>
    </location>
</feature>
<feature type="chain" id="PRO_5023521929" description="Phosphatidylserine decarboxylase alpha chain" evidence="11">
    <location>
        <begin position="196"/>
        <end position="234"/>
    </location>
</feature>
<sequence>MDDRHNLLDTIANAFVPIHPDGYKFVAIGAIATLVFFLFAPTLGWLCALLTVFCAYFFRDPERVTPDRPGLVVSAADGKVSGVVEDVMAPRELALGTAELTRVSVFLSVFDVHIIRAPVGGKIIHSTYVHGAFFNAELDKASEENERQAFVIETKSGTKIGVVLIAGLVARRIVPFVGDGDSLEAGQRIGLIRFGSRVDLYLPQDSDVLGEVGQTAIAAETVLAVLPGEVKGRA</sequence>
<keyword evidence="2 11" id="KW-0444">Lipid biosynthesis</keyword>
<dbReference type="EMBL" id="AP014648">
    <property type="protein sequence ID" value="BAQ17897.1"/>
    <property type="molecule type" value="Genomic_DNA"/>
</dbReference>
<keyword evidence="3 11" id="KW-0210">Decarboxylase</keyword>
<evidence type="ECO:0000313" key="14">
    <source>
        <dbReference type="Proteomes" id="UP000031643"/>
    </source>
</evidence>
<gene>
    <name evidence="11" type="primary">psd</name>
    <name evidence="13" type="ORF">GL4_2462</name>
</gene>
<keyword evidence="12" id="KW-0812">Transmembrane</keyword>
<feature type="transmembrane region" description="Helical" evidence="12">
    <location>
        <begin position="25"/>
        <end position="58"/>
    </location>
</feature>
<comment type="cofactor">
    <cofactor evidence="11">
        <name>pyruvate</name>
        <dbReference type="ChEBI" id="CHEBI:15361"/>
    </cofactor>
    <text evidence="11">Binds 1 pyruvoyl group covalently per subunit.</text>
</comment>
<keyword evidence="8 11" id="KW-0456">Lyase</keyword>
<feature type="active site" description="Schiff-base intermediate with substrate; via pyruvic acid" evidence="11">
    <location>
        <position position="196"/>
    </location>
</feature>
<feature type="site" description="Cleavage (non-hydrolytic); by autocatalysis" evidence="11">
    <location>
        <begin position="195"/>
        <end position="196"/>
    </location>
</feature>
<dbReference type="GO" id="GO:0004609">
    <property type="term" value="F:phosphatidylserine decarboxylase activity"/>
    <property type="evidence" value="ECO:0007669"/>
    <property type="project" value="UniProtKB-UniRule"/>
</dbReference>
<feature type="chain" id="PRO_5023521928" description="Phosphatidylserine decarboxylase beta chain" evidence="11">
    <location>
        <begin position="1"/>
        <end position="195"/>
    </location>
</feature>
<dbReference type="Pfam" id="PF02666">
    <property type="entry name" value="PS_Dcarbxylase"/>
    <property type="match status" value="1"/>
</dbReference>
<accession>A0A0A8K5W0</accession>